<dbReference type="AlphaFoldDB" id="A0A931CUV0"/>
<protein>
    <submittedName>
        <fullName evidence="2">Helix-turn-helix transcriptional regulator</fullName>
    </submittedName>
</protein>
<dbReference type="InterPro" id="IPR010982">
    <property type="entry name" value="Lambda_DNA-bd_dom_sf"/>
</dbReference>
<dbReference type="SUPFAM" id="SSF47413">
    <property type="entry name" value="lambda repressor-like DNA-binding domains"/>
    <property type="match status" value="1"/>
</dbReference>
<dbReference type="InterPro" id="IPR001387">
    <property type="entry name" value="Cro/C1-type_HTH"/>
</dbReference>
<dbReference type="GO" id="GO:0003677">
    <property type="term" value="F:DNA binding"/>
    <property type="evidence" value="ECO:0007669"/>
    <property type="project" value="InterPro"/>
</dbReference>
<feature type="domain" description="HTH cro/C1-type" evidence="1">
    <location>
        <begin position="11"/>
        <end position="65"/>
    </location>
</feature>
<dbReference type="SMART" id="SM00530">
    <property type="entry name" value="HTH_XRE"/>
    <property type="match status" value="1"/>
</dbReference>
<evidence type="ECO:0000313" key="2">
    <source>
        <dbReference type="EMBL" id="MBG0741799.1"/>
    </source>
</evidence>
<dbReference type="CDD" id="cd00093">
    <property type="entry name" value="HTH_XRE"/>
    <property type="match status" value="1"/>
</dbReference>
<organism evidence="2 3">
    <name type="scientific">Arthrobacter terrae</name>
    <dbReference type="NCBI Taxonomy" id="2935737"/>
    <lineage>
        <taxon>Bacteria</taxon>
        <taxon>Bacillati</taxon>
        <taxon>Actinomycetota</taxon>
        <taxon>Actinomycetes</taxon>
        <taxon>Micrococcales</taxon>
        <taxon>Micrococcaceae</taxon>
        <taxon>Arthrobacter</taxon>
    </lineage>
</organism>
<gene>
    <name evidence="2" type="ORF">IV500_20815</name>
</gene>
<comment type="caution">
    <text evidence="2">The sequence shown here is derived from an EMBL/GenBank/DDBJ whole genome shotgun (WGS) entry which is preliminary data.</text>
</comment>
<dbReference type="EMBL" id="JADNYM010000042">
    <property type="protein sequence ID" value="MBG0741799.1"/>
    <property type="molecule type" value="Genomic_DNA"/>
</dbReference>
<dbReference type="PROSITE" id="PS50943">
    <property type="entry name" value="HTH_CROC1"/>
    <property type="match status" value="1"/>
</dbReference>
<dbReference type="Gene3D" id="1.10.260.40">
    <property type="entry name" value="lambda repressor-like DNA-binding domains"/>
    <property type="match status" value="1"/>
</dbReference>
<evidence type="ECO:0000259" key="1">
    <source>
        <dbReference type="PROSITE" id="PS50943"/>
    </source>
</evidence>
<keyword evidence="3" id="KW-1185">Reference proteome</keyword>
<name>A0A931CUV0_9MICC</name>
<evidence type="ECO:0000313" key="3">
    <source>
        <dbReference type="Proteomes" id="UP000655366"/>
    </source>
</evidence>
<proteinExistence type="predicted"/>
<sequence>MSLAEAFSSEIRAELGRQKMTGLTLAGKVGMSQNYIAKRLRDELPFTLTDIAIICDSLGKPFSEISQRVTASLKS</sequence>
<dbReference type="RefSeq" id="WP_230855292.1">
    <property type="nucleotide sequence ID" value="NZ_JADNYM010000042.1"/>
</dbReference>
<accession>A0A931CUV0</accession>
<dbReference type="Proteomes" id="UP000655366">
    <property type="component" value="Unassembled WGS sequence"/>
</dbReference>
<reference evidence="2 3" key="1">
    <citation type="submission" date="2020-11" db="EMBL/GenBank/DDBJ databases">
        <title>Arthrobacter antarcticus sp. nov., isolated from Antarctic Soil.</title>
        <authorList>
            <person name="Li J."/>
        </authorList>
    </citation>
    <scope>NUCLEOTIDE SEQUENCE [LARGE SCALE GENOMIC DNA]</scope>
    <source>
        <strain evidence="2 3">Z1-20</strain>
    </source>
</reference>